<evidence type="ECO:0000256" key="10">
    <source>
        <dbReference type="ARBA" id="ARBA00022840"/>
    </source>
</evidence>
<proteinExistence type="inferred from homology"/>
<evidence type="ECO:0000256" key="5">
    <source>
        <dbReference type="ARBA" id="ARBA00020367"/>
    </source>
</evidence>
<evidence type="ECO:0000256" key="6">
    <source>
        <dbReference type="ARBA" id="ARBA00022490"/>
    </source>
</evidence>
<evidence type="ECO:0000313" key="18">
    <source>
        <dbReference type="EMBL" id="TYP69493.1"/>
    </source>
</evidence>
<dbReference type="InterPro" id="IPR010918">
    <property type="entry name" value="PurM-like_C_dom"/>
</dbReference>
<dbReference type="GO" id="GO:0005829">
    <property type="term" value="C:cytosol"/>
    <property type="evidence" value="ECO:0007669"/>
    <property type="project" value="TreeGrafter"/>
</dbReference>
<dbReference type="CDD" id="cd02196">
    <property type="entry name" value="PurM"/>
    <property type="match status" value="1"/>
</dbReference>
<comment type="similarity">
    <text evidence="3">Belongs to the AIR synthase family.</text>
</comment>
<gene>
    <name evidence="18" type="ORF">BCM02_1149</name>
</gene>
<evidence type="ECO:0000256" key="3">
    <source>
        <dbReference type="ARBA" id="ARBA00010280"/>
    </source>
</evidence>
<evidence type="ECO:0000256" key="15">
    <source>
        <dbReference type="SAM" id="MobiDB-lite"/>
    </source>
</evidence>
<keyword evidence="7 18" id="KW-0436">Ligase</keyword>
<organism evidence="18 19">
    <name type="scientific">Paenibacillus methanolicus</name>
    <dbReference type="NCBI Taxonomy" id="582686"/>
    <lineage>
        <taxon>Bacteria</taxon>
        <taxon>Bacillati</taxon>
        <taxon>Bacillota</taxon>
        <taxon>Bacilli</taxon>
        <taxon>Bacillales</taxon>
        <taxon>Paenibacillaceae</taxon>
        <taxon>Paenibacillus</taxon>
    </lineage>
</organism>
<evidence type="ECO:0000256" key="2">
    <source>
        <dbReference type="ARBA" id="ARBA00004686"/>
    </source>
</evidence>
<comment type="catalytic activity">
    <reaction evidence="14">
        <text>2-formamido-N(1)-(5-O-phospho-beta-D-ribosyl)acetamidine + ATP = 5-amino-1-(5-phospho-beta-D-ribosyl)imidazole + ADP + phosphate + H(+)</text>
        <dbReference type="Rhea" id="RHEA:23032"/>
        <dbReference type="ChEBI" id="CHEBI:15378"/>
        <dbReference type="ChEBI" id="CHEBI:30616"/>
        <dbReference type="ChEBI" id="CHEBI:43474"/>
        <dbReference type="ChEBI" id="CHEBI:137981"/>
        <dbReference type="ChEBI" id="CHEBI:147287"/>
        <dbReference type="ChEBI" id="CHEBI:456216"/>
        <dbReference type="EC" id="6.3.3.1"/>
    </reaction>
</comment>
<dbReference type="EC" id="6.3.3.1" evidence="4"/>
<dbReference type="Gene3D" id="3.30.1330.10">
    <property type="entry name" value="PurM-like, N-terminal domain"/>
    <property type="match status" value="1"/>
</dbReference>
<dbReference type="GO" id="GO:0005524">
    <property type="term" value="F:ATP binding"/>
    <property type="evidence" value="ECO:0007669"/>
    <property type="project" value="UniProtKB-KW"/>
</dbReference>
<dbReference type="Gene3D" id="3.90.650.10">
    <property type="entry name" value="PurM-like C-terminal domain"/>
    <property type="match status" value="1"/>
</dbReference>
<dbReference type="Proteomes" id="UP000323257">
    <property type="component" value="Unassembled WGS sequence"/>
</dbReference>
<dbReference type="InterPro" id="IPR016188">
    <property type="entry name" value="PurM-like_N"/>
</dbReference>
<dbReference type="UniPathway" id="UPA00074">
    <property type="reaction ID" value="UER00129"/>
</dbReference>
<keyword evidence="8" id="KW-0547">Nucleotide-binding</keyword>
<evidence type="ECO:0000256" key="12">
    <source>
        <dbReference type="ARBA" id="ARBA00032931"/>
    </source>
</evidence>
<keyword evidence="9" id="KW-0658">Purine biosynthesis</keyword>
<dbReference type="PANTHER" id="PTHR10520">
    <property type="entry name" value="TRIFUNCTIONAL PURINE BIOSYNTHETIC PROTEIN ADENOSINE-3-RELATED"/>
    <property type="match status" value="1"/>
</dbReference>
<dbReference type="SUPFAM" id="SSF55326">
    <property type="entry name" value="PurM N-terminal domain-like"/>
    <property type="match status" value="1"/>
</dbReference>
<sequence length="363" mass="39430">MGSFLKEAKRRGDTMDNRNDRKHTYKEAGVDVRGAERAKGKMGALTASPDPRVLNRGGAFASLFVPRFDGVADPVLVLKSEEPGSKQQLAFEHGRIESICQDLIHHLVNDIVVMGAKPEVVLDTILCGRIEQETVLAIVEHLAAACRGLDCSLVGGETSEQPGVLATGQYMLNASILGVADRARIVDGSRIRPGDKVVALASNGLHTNGYSLVRRLMADRPEIMAETIGGMRFLDAILLPHTCYYRPLRDWLGDPAVHGMAHITGGGIEGNVKRILPEGTRARIELGRLEVHPLFRVIQRFGNVPEDDMLQTFNMGAGLVVVMEAKRVSALIGHLKTSGCQAYEVGEIVAGNQDVVFVGELQW</sequence>
<dbReference type="GO" id="GO:0004641">
    <property type="term" value="F:phosphoribosylformylglycinamidine cyclo-ligase activity"/>
    <property type="evidence" value="ECO:0007669"/>
    <property type="project" value="UniProtKB-EC"/>
</dbReference>
<dbReference type="FunFam" id="3.90.650.10:FF:000011">
    <property type="entry name" value="Phosphoribosylformylglycinamidine cyclo-ligase"/>
    <property type="match status" value="1"/>
</dbReference>
<feature type="region of interest" description="Disordered" evidence="15">
    <location>
        <begin position="1"/>
        <end position="33"/>
    </location>
</feature>
<comment type="subcellular location">
    <subcellularLocation>
        <location evidence="1">Cytoplasm</location>
    </subcellularLocation>
</comment>
<comment type="pathway">
    <text evidence="2">Purine metabolism; IMP biosynthesis via de novo pathway; 5-amino-1-(5-phospho-D-ribosyl)imidazole from N(2)-formyl-N(1)-(5-phospho-D-ribosyl)glycinamide: step 2/2.</text>
</comment>
<dbReference type="InterPro" id="IPR036676">
    <property type="entry name" value="PurM-like_C_sf"/>
</dbReference>
<dbReference type="Pfam" id="PF00586">
    <property type="entry name" value="AIRS"/>
    <property type="match status" value="1"/>
</dbReference>
<dbReference type="InterPro" id="IPR036921">
    <property type="entry name" value="PurM-like_N_sf"/>
</dbReference>
<evidence type="ECO:0000256" key="13">
    <source>
        <dbReference type="ARBA" id="ARBA00033093"/>
    </source>
</evidence>
<feature type="domain" description="PurM-like C-terminal" evidence="17">
    <location>
        <begin position="192"/>
        <end position="358"/>
    </location>
</feature>
<evidence type="ECO:0000313" key="19">
    <source>
        <dbReference type="Proteomes" id="UP000323257"/>
    </source>
</evidence>
<evidence type="ECO:0000256" key="1">
    <source>
        <dbReference type="ARBA" id="ARBA00004496"/>
    </source>
</evidence>
<keyword evidence="19" id="KW-1185">Reference proteome</keyword>
<comment type="caution">
    <text evidence="18">The sequence shown here is derived from an EMBL/GenBank/DDBJ whole genome shotgun (WGS) entry which is preliminary data.</text>
</comment>
<feature type="compositionally biased region" description="Basic and acidic residues" evidence="15">
    <location>
        <begin position="1"/>
        <end position="19"/>
    </location>
</feature>
<accession>A0A5S5BV52</accession>
<dbReference type="GO" id="GO:0006189">
    <property type="term" value="P:'de novo' IMP biosynthetic process"/>
    <property type="evidence" value="ECO:0007669"/>
    <property type="project" value="UniProtKB-UniPathway"/>
</dbReference>
<evidence type="ECO:0000259" key="16">
    <source>
        <dbReference type="Pfam" id="PF00586"/>
    </source>
</evidence>
<dbReference type="AlphaFoldDB" id="A0A5S5BV52"/>
<evidence type="ECO:0000256" key="14">
    <source>
        <dbReference type="ARBA" id="ARBA00049057"/>
    </source>
</evidence>
<reference evidence="18 19" key="1">
    <citation type="submission" date="2019-07" db="EMBL/GenBank/DDBJ databases">
        <title>Genomic Encyclopedia of Type Strains, Phase III (KMG-III): the genomes of soil and plant-associated and newly described type strains.</title>
        <authorList>
            <person name="Whitman W."/>
        </authorList>
    </citation>
    <scope>NUCLEOTIDE SEQUENCE [LARGE SCALE GENOMIC DNA]</scope>
    <source>
        <strain evidence="18 19">BL24</strain>
    </source>
</reference>
<dbReference type="EMBL" id="VNHS01000014">
    <property type="protein sequence ID" value="TYP69493.1"/>
    <property type="molecule type" value="Genomic_DNA"/>
</dbReference>
<dbReference type="GO" id="GO:0004637">
    <property type="term" value="F:phosphoribosylamine-glycine ligase activity"/>
    <property type="evidence" value="ECO:0007669"/>
    <property type="project" value="TreeGrafter"/>
</dbReference>
<name>A0A5S5BV52_9BACL</name>
<dbReference type="Pfam" id="PF02769">
    <property type="entry name" value="AIRS_C"/>
    <property type="match status" value="1"/>
</dbReference>
<keyword evidence="10" id="KW-0067">ATP-binding</keyword>
<keyword evidence="6" id="KW-0963">Cytoplasm</keyword>
<evidence type="ECO:0000256" key="7">
    <source>
        <dbReference type="ARBA" id="ARBA00022598"/>
    </source>
</evidence>
<evidence type="ECO:0000256" key="9">
    <source>
        <dbReference type="ARBA" id="ARBA00022755"/>
    </source>
</evidence>
<evidence type="ECO:0000256" key="11">
    <source>
        <dbReference type="ARBA" id="ARBA00031908"/>
    </source>
</evidence>
<feature type="domain" description="PurM-like N-terminal" evidence="16">
    <location>
        <begin position="94"/>
        <end position="179"/>
    </location>
</feature>
<dbReference type="GO" id="GO:0046084">
    <property type="term" value="P:adenine biosynthetic process"/>
    <property type="evidence" value="ECO:0007669"/>
    <property type="project" value="TreeGrafter"/>
</dbReference>
<evidence type="ECO:0000256" key="8">
    <source>
        <dbReference type="ARBA" id="ARBA00022741"/>
    </source>
</evidence>
<dbReference type="NCBIfam" id="TIGR00878">
    <property type="entry name" value="purM"/>
    <property type="match status" value="1"/>
</dbReference>
<protein>
    <recommendedName>
        <fullName evidence="5">Phosphoribosylformylglycinamidine cyclo-ligase</fullName>
        <ecNumber evidence="4">6.3.3.1</ecNumber>
    </recommendedName>
    <alternativeName>
        <fullName evidence="12">AIR synthase</fullName>
    </alternativeName>
    <alternativeName>
        <fullName evidence="13">AIRS</fullName>
    </alternativeName>
    <alternativeName>
        <fullName evidence="11">Phosphoribosyl-aminoimidazole synthetase</fullName>
    </alternativeName>
</protein>
<dbReference type="SUPFAM" id="SSF56042">
    <property type="entry name" value="PurM C-terminal domain-like"/>
    <property type="match status" value="1"/>
</dbReference>
<dbReference type="PANTHER" id="PTHR10520:SF12">
    <property type="entry name" value="TRIFUNCTIONAL PURINE BIOSYNTHETIC PROTEIN ADENOSINE-3"/>
    <property type="match status" value="1"/>
</dbReference>
<evidence type="ECO:0000259" key="17">
    <source>
        <dbReference type="Pfam" id="PF02769"/>
    </source>
</evidence>
<dbReference type="InterPro" id="IPR004733">
    <property type="entry name" value="PurM_cligase"/>
</dbReference>
<evidence type="ECO:0000256" key="4">
    <source>
        <dbReference type="ARBA" id="ARBA00013047"/>
    </source>
</evidence>